<dbReference type="Pfam" id="PF06508">
    <property type="entry name" value="QueC"/>
    <property type="match status" value="1"/>
</dbReference>
<evidence type="ECO:0000256" key="1">
    <source>
        <dbReference type="ARBA" id="ARBA00005061"/>
    </source>
</evidence>
<accession>A0AAU7BUY2</accession>
<keyword evidence="7" id="KW-0067">ATP-binding</keyword>
<reference evidence="11" key="1">
    <citation type="submission" date="2024-05" db="EMBL/GenBank/DDBJ databases">
        <title>Pontimicrobium maritimus sp. nov., isolated form sea water.</title>
        <authorList>
            <person name="Muhammad N."/>
            <person name="Vuong T.Q."/>
            <person name="Han H.L."/>
            <person name="Kim S.-G."/>
        </authorList>
    </citation>
    <scope>NUCLEOTIDE SEQUENCE</scope>
    <source>
        <strain evidence="11">SW4</strain>
    </source>
</reference>
<keyword evidence="5" id="KW-0671">Queuosine biosynthesis</keyword>
<dbReference type="AlphaFoldDB" id="A0AAU7BUY2"/>
<dbReference type="SUPFAM" id="SSF52402">
    <property type="entry name" value="Adenine nucleotide alpha hydrolases-like"/>
    <property type="match status" value="1"/>
</dbReference>
<evidence type="ECO:0000256" key="3">
    <source>
        <dbReference type="ARBA" id="ARBA00022723"/>
    </source>
</evidence>
<evidence type="ECO:0000256" key="2">
    <source>
        <dbReference type="ARBA" id="ARBA00022598"/>
    </source>
</evidence>
<gene>
    <name evidence="11" type="ORF">ABGB03_03525</name>
</gene>
<keyword evidence="6" id="KW-0862">Zinc</keyword>
<dbReference type="GO" id="GO:0008616">
    <property type="term" value="P:tRNA queuosine(34) biosynthetic process"/>
    <property type="evidence" value="ECO:0007669"/>
    <property type="project" value="UniProtKB-KW"/>
</dbReference>
<name>A0AAU7BUY2_9FLAO</name>
<keyword evidence="4" id="KW-0547">Nucleotide-binding</keyword>
<comment type="catalytic activity">
    <reaction evidence="10">
        <text>7-carboxy-7-carbaguanine + NH4(+) + 2 ATP = 7-cyano-7-carbaguanine + 2 AMP + 2 diphosphate + 2 H(+)</text>
        <dbReference type="Rhea" id="RHEA:27982"/>
        <dbReference type="ChEBI" id="CHEBI:15378"/>
        <dbReference type="ChEBI" id="CHEBI:28938"/>
        <dbReference type="ChEBI" id="CHEBI:30616"/>
        <dbReference type="ChEBI" id="CHEBI:33019"/>
        <dbReference type="ChEBI" id="CHEBI:45075"/>
        <dbReference type="ChEBI" id="CHEBI:61036"/>
        <dbReference type="ChEBI" id="CHEBI:456215"/>
        <dbReference type="EC" id="6.3.4.20"/>
    </reaction>
</comment>
<organism evidence="11">
    <name type="scientific">Pontimicrobium sp. SW4</name>
    <dbReference type="NCBI Taxonomy" id="3153519"/>
    <lineage>
        <taxon>Bacteria</taxon>
        <taxon>Pseudomonadati</taxon>
        <taxon>Bacteroidota</taxon>
        <taxon>Flavobacteriia</taxon>
        <taxon>Flavobacteriales</taxon>
        <taxon>Flavobacteriaceae</taxon>
        <taxon>Pontimicrobium</taxon>
    </lineage>
</organism>
<sequence>MAKTNNVLWTGGWDSTFRVIQLYRLGATIQPIYVIDHNRISSSKELEAIENISSRIDLKFKHSKGQILPLKIIKRQDIPSNLSLKVIHKFLRYKVNLGKQYYWLACIAKKYEYKDLELSLHNEDLDKFFLFDQLIEFKDEKIGSNWRLNTKKIGFSRKYLFSNMTFPLVTISKPEMKTIAEENNFADLMELTWFCHKSNEKPCGKCAPCKQYVRDGFGYLLK</sequence>
<comment type="pathway">
    <text evidence="1">Purine metabolism; 7-cyano-7-deazaguanine biosynthesis.</text>
</comment>
<evidence type="ECO:0000256" key="5">
    <source>
        <dbReference type="ARBA" id="ARBA00022785"/>
    </source>
</evidence>
<dbReference type="PANTHER" id="PTHR42914:SF1">
    <property type="entry name" value="7-CYANO-7-DEAZAGUANINE SYNTHASE"/>
    <property type="match status" value="1"/>
</dbReference>
<dbReference type="EC" id="6.3.4.20" evidence="9"/>
<evidence type="ECO:0000256" key="8">
    <source>
        <dbReference type="ARBA" id="ARBA00037993"/>
    </source>
</evidence>
<dbReference type="InterPro" id="IPR018317">
    <property type="entry name" value="QueC"/>
</dbReference>
<keyword evidence="3" id="KW-0479">Metal-binding</keyword>
<dbReference type="InterPro" id="IPR014729">
    <property type="entry name" value="Rossmann-like_a/b/a_fold"/>
</dbReference>
<keyword evidence="2" id="KW-0436">Ligase</keyword>
<protein>
    <recommendedName>
        <fullName evidence="9">7-cyano-7-deazaguanine synthase</fullName>
        <ecNumber evidence="9">6.3.4.20</ecNumber>
    </recommendedName>
</protein>
<evidence type="ECO:0000256" key="9">
    <source>
        <dbReference type="ARBA" id="ARBA00039149"/>
    </source>
</evidence>
<dbReference type="GO" id="GO:0016874">
    <property type="term" value="F:ligase activity"/>
    <property type="evidence" value="ECO:0007669"/>
    <property type="project" value="UniProtKB-KW"/>
</dbReference>
<dbReference type="EMBL" id="CP157199">
    <property type="protein sequence ID" value="XBG61977.1"/>
    <property type="molecule type" value="Genomic_DNA"/>
</dbReference>
<evidence type="ECO:0000256" key="10">
    <source>
        <dbReference type="ARBA" id="ARBA00047890"/>
    </source>
</evidence>
<comment type="similarity">
    <text evidence="8">Belongs to the QueC family.</text>
</comment>
<dbReference type="GO" id="GO:0046872">
    <property type="term" value="F:metal ion binding"/>
    <property type="evidence" value="ECO:0007669"/>
    <property type="project" value="UniProtKB-KW"/>
</dbReference>
<evidence type="ECO:0000256" key="7">
    <source>
        <dbReference type="ARBA" id="ARBA00022840"/>
    </source>
</evidence>
<dbReference type="GO" id="GO:0005524">
    <property type="term" value="F:ATP binding"/>
    <property type="evidence" value="ECO:0007669"/>
    <property type="project" value="UniProtKB-KW"/>
</dbReference>
<proteinExistence type="inferred from homology"/>
<evidence type="ECO:0000256" key="6">
    <source>
        <dbReference type="ARBA" id="ARBA00022833"/>
    </source>
</evidence>
<dbReference type="PANTHER" id="PTHR42914">
    <property type="entry name" value="7-CYANO-7-DEAZAGUANINE SYNTHASE"/>
    <property type="match status" value="1"/>
</dbReference>
<dbReference type="RefSeq" id="WP_347924875.1">
    <property type="nucleotide sequence ID" value="NZ_CP157199.1"/>
</dbReference>
<dbReference type="Gene3D" id="3.40.50.620">
    <property type="entry name" value="HUPs"/>
    <property type="match status" value="1"/>
</dbReference>
<evidence type="ECO:0000313" key="11">
    <source>
        <dbReference type="EMBL" id="XBG61977.1"/>
    </source>
</evidence>
<evidence type="ECO:0000256" key="4">
    <source>
        <dbReference type="ARBA" id="ARBA00022741"/>
    </source>
</evidence>